<proteinExistence type="predicted"/>
<dbReference type="EMBL" id="UYYA01000684">
    <property type="protein sequence ID" value="VDM54476.1"/>
    <property type="molecule type" value="Genomic_DNA"/>
</dbReference>
<dbReference type="STRING" id="334426.A0A158PF56"/>
<dbReference type="AlphaFoldDB" id="A0A158PF56"/>
<dbReference type="Gene3D" id="3.40.50.2000">
    <property type="entry name" value="Glycogen Phosphorylase B"/>
    <property type="match status" value="1"/>
</dbReference>
<evidence type="ECO:0000313" key="3">
    <source>
        <dbReference type="WBParaSite" id="ACOC_0000289001-mRNA-1"/>
    </source>
</evidence>
<evidence type="ECO:0000313" key="2">
    <source>
        <dbReference type="Proteomes" id="UP000267027"/>
    </source>
</evidence>
<dbReference type="SUPFAM" id="SSF53756">
    <property type="entry name" value="UDP-Glycosyltransferase/glycogen phosphorylase"/>
    <property type="match status" value="1"/>
</dbReference>
<keyword evidence="2" id="KW-1185">Reference proteome</keyword>
<gene>
    <name evidence="1" type="ORF">ACOC_LOCUS2891</name>
</gene>
<reference evidence="1 2" key="2">
    <citation type="submission" date="2018-11" db="EMBL/GenBank/DDBJ databases">
        <authorList>
            <consortium name="Pathogen Informatics"/>
        </authorList>
    </citation>
    <scope>NUCLEOTIDE SEQUENCE [LARGE SCALE GENOMIC DNA]</scope>
    <source>
        <strain evidence="1 2">Costa Rica</strain>
    </source>
</reference>
<name>A0A158PF56_ANGCS</name>
<sequence length="132" mass="14704">MFQRVISTPYDLIILDEMFASAQAAMALAIQKKFNSKLALFATTESNELPSDLLQFVEDPNSKGTIYVAFGSIVTWTVAPPEVIEIFFDVFNSLADYRIIFSYNGAAADPLAAGLCLRWLSTQQHLVFAPRF</sequence>
<accession>A0A158PF56</accession>
<reference evidence="3" key="1">
    <citation type="submission" date="2016-04" db="UniProtKB">
        <authorList>
            <consortium name="WormBaseParasite"/>
        </authorList>
    </citation>
    <scope>IDENTIFICATION</scope>
</reference>
<evidence type="ECO:0000313" key="1">
    <source>
        <dbReference type="EMBL" id="VDM54476.1"/>
    </source>
</evidence>
<dbReference type="WBParaSite" id="ACOC_0000289001-mRNA-1">
    <property type="protein sequence ID" value="ACOC_0000289001-mRNA-1"/>
    <property type="gene ID" value="ACOC_0000289001"/>
</dbReference>
<dbReference type="OrthoDB" id="5835829at2759"/>
<protein>
    <submittedName>
        <fullName evidence="3">Glucuronosyltransferase</fullName>
    </submittedName>
</protein>
<dbReference type="Proteomes" id="UP000267027">
    <property type="component" value="Unassembled WGS sequence"/>
</dbReference>
<organism evidence="3">
    <name type="scientific">Angiostrongylus costaricensis</name>
    <name type="common">Nematode worm</name>
    <dbReference type="NCBI Taxonomy" id="334426"/>
    <lineage>
        <taxon>Eukaryota</taxon>
        <taxon>Metazoa</taxon>
        <taxon>Ecdysozoa</taxon>
        <taxon>Nematoda</taxon>
        <taxon>Chromadorea</taxon>
        <taxon>Rhabditida</taxon>
        <taxon>Rhabditina</taxon>
        <taxon>Rhabditomorpha</taxon>
        <taxon>Strongyloidea</taxon>
        <taxon>Metastrongylidae</taxon>
        <taxon>Angiostrongylus</taxon>
    </lineage>
</organism>